<evidence type="ECO:0000313" key="2">
    <source>
        <dbReference type="EMBL" id="AYB46069.1"/>
    </source>
</evidence>
<proteinExistence type="predicted"/>
<dbReference type="AlphaFoldDB" id="A0A385TQK3"/>
<protein>
    <submittedName>
        <fullName evidence="2">Pathogenicity locus</fullName>
    </submittedName>
</protein>
<keyword evidence="3" id="KW-1185">Reference proteome</keyword>
<feature type="region of interest" description="Disordered" evidence="1">
    <location>
        <begin position="140"/>
        <end position="162"/>
    </location>
</feature>
<gene>
    <name evidence="2" type="ORF">D5F53_23475</name>
</gene>
<accession>A0A385TQK3</accession>
<evidence type="ECO:0000256" key="1">
    <source>
        <dbReference type="SAM" id="MobiDB-lite"/>
    </source>
</evidence>
<evidence type="ECO:0000313" key="3">
    <source>
        <dbReference type="Proteomes" id="UP000266552"/>
    </source>
</evidence>
<dbReference type="Proteomes" id="UP000266552">
    <property type="component" value="Chromosome"/>
</dbReference>
<name>A0A385TQK3_PAELA</name>
<organism evidence="2 3">
    <name type="scientific">Paenibacillus lautus</name>
    <name type="common">Bacillus lautus</name>
    <dbReference type="NCBI Taxonomy" id="1401"/>
    <lineage>
        <taxon>Bacteria</taxon>
        <taxon>Bacillati</taxon>
        <taxon>Bacillota</taxon>
        <taxon>Bacilli</taxon>
        <taxon>Bacillales</taxon>
        <taxon>Paenibacillaceae</taxon>
        <taxon>Paenibacillus</taxon>
    </lineage>
</organism>
<dbReference type="KEGG" id="plw:D5F53_23475"/>
<sequence>MQRHVPRKSPKLPLTGQELAKLRSNKMKLIDIAQMDIELLSGVLGVSDSRAQYIRGLAQFQTVPSIGPKVAERVVQLGYYALEDIKDEDAASLTDRMEASSGFWVDPCVEDAFRCIVHHANHPGSGKSWHDFTEVRKQFREQHGYPPTRPTLSWYDKKDGQP</sequence>
<reference evidence="2 3" key="1">
    <citation type="submission" date="2018-09" db="EMBL/GenBank/DDBJ databases">
        <title>Genome Sequence of Paenibacillus lautus Strain E7593-69, Azo Dye-Degrading Bacteria, Isolated from Commercial Tattoo Inks.</title>
        <authorList>
            <person name="Nho S.W."/>
            <person name="Kim S.-J."/>
            <person name="Kweon O."/>
            <person name="Cerniglia C.E."/>
        </authorList>
    </citation>
    <scope>NUCLEOTIDE SEQUENCE [LARGE SCALE GENOMIC DNA]</scope>
    <source>
        <strain evidence="2 3">E7593-69</strain>
    </source>
</reference>
<dbReference type="EMBL" id="CP032412">
    <property type="protein sequence ID" value="AYB46069.1"/>
    <property type="molecule type" value="Genomic_DNA"/>
</dbReference>
<dbReference type="Pfam" id="PF11731">
    <property type="entry name" value="Cdd1"/>
    <property type="match status" value="1"/>
</dbReference>
<dbReference type="InterPro" id="IPR021725">
    <property type="entry name" value="Cdd1"/>
</dbReference>
<dbReference type="RefSeq" id="WP_119849697.1">
    <property type="nucleotide sequence ID" value="NZ_CP032412.1"/>
</dbReference>